<feature type="transmembrane region" description="Helical" evidence="1">
    <location>
        <begin position="52"/>
        <end position="72"/>
    </location>
</feature>
<dbReference type="PANTHER" id="PTHR33741:SF5">
    <property type="entry name" value="TRANSMEMBRANE PROTEIN DDB_G0269096-RELATED"/>
    <property type="match status" value="1"/>
</dbReference>
<organism evidence="3 4">
    <name type="scientific">Novosphingobium bradum</name>
    <dbReference type="NCBI Taxonomy" id="1737444"/>
    <lineage>
        <taxon>Bacteria</taxon>
        <taxon>Pseudomonadati</taxon>
        <taxon>Pseudomonadota</taxon>
        <taxon>Alphaproteobacteria</taxon>
        <taxon>Sphingomonadales</taxon>
        <taxon>Sphingomonadaceae</taxon>
        <taxon>Novosphingobium</taxon>
    </lineage>
</organism>
<reference evidence="4" key="1">
    <citation type="journal article" date="2019" name="Int. J. Syst. Evol. Microbiol.">
        <title>The Global Catalogue of Microorganisms (GCM) 10K type strain sequencing project: providing services to taxonomists for standard genome sequencing and annotation.</title>
        <authorList>
            <consortium name="The Broad Institute Genomics Platform"/>
            <consortium name="The Broad Institute Genome Sequencing Center for Infectious Disease"/>
            <person name="Wu L."/>
            <person name="Ma J."/>
        </authorList>
    </citation>
    <scope>NUCLEOTIDE SEQUENCE [LARGE SCALE GENOMIC DNA]</scope>
    <source>
        <strain evidence="4">KCTC 42984</strain>
    </source>
</reference>
<comment type="caution">
    <text evidence="3">The sequence shown here is derived from an EMBL/GenBank/DDBJ whole genome shotgun (WGS) entry which is preliminary data.</text>
</comment>
<dbReference type="RefSeq" id="WP_379510439.1">
    <property type="nucleotide sequence ID" value="NZ_JBHRTQ010000010.1"/>
</dbReference>
<dbReference type="EMBL" id="JBHRTQ010000010">
    <property type="protein sequence ID" value="MFC3175065.1"/>
    <property type="molecule type" value="Genomic_DNA"/>
</dbReference>
<feature type="domain" description="HPP transmembrane region" evidence="2">
    <location>
        <begin position="19"/>
        <end position="171"/>
    </location>
</feature>
<keyword evidence="4" id="KW-1185">Reference proteome</keyword>
<dbReference type="Proteomes" id="UP001595604">
    <property type="component" value="Unassembled WGS sequence"/>
</dbReference>
<evidence type="ECO:0000256" key="1">
    <source>
        <dbReference type="SAM" id="Phobius"/>
    </source>
</evidence>
<dbReference type="InterPro" id="IPR007065">
    <property type="entry name" value="HPP"/>
</dbReference>
<proteinExistence type="predicted"/>
<name>A0ABV7IQY5_9SPHN</name>
<feature type="transmembrane region" description="Helical" evidence="1">
    <location>
        <begin position="20"/>
        <end position="40"/>
    </location>
</feature>
<keyword evidence="1" id="KW-1133">Transmembrane helix</keyword>
<feature type="transmembrane region" description="Helical" evidence="1">
    <location>
        <begin position="144"/>
        <end position="162"/>
    </location>
</feature>
<evidence type="ECO:0000259" key="2">
    <source>
        <dbReference type="Pfam" id="PF04982"/>
    </source>
</evidence>
<protein>
    <submittedName>
        <fullName evidence="3">HPP family protein</fullName>
    </submittedName>
</protein>
<evidence type="ECO:0000313" key="4">
    <source>
        <dbReference type="Proteomes" id="UP001595604"/>
    </source>
</evidence>
<dbReference type="Pfam" id="PF04982">
    <property type="entry name" value="TM_HPP"/>
    <property type="match status" value="1"/>
</dbReference>
<sequence length="221" mass="22501">MPYRLLAKAATRATGRLGWARGAIGALLGLALAGTLGLAINGALFPAGQAGVMPFMIAPMGAAAVLIFAVPASPLAQPWSVVGGNLLSTLVGLAIHALLPVQPWSGALAVALAIAVMSLARCLHPPGGACALLACLAPGPAGPLLGALLANVGGLVAGGWLWNNLTGHAWPHHVRAVAGPPAYTMDDLDAVLEEWDEVLDVSREDLDALFRAVEARVSTRR</sequence>
<gene>
    <name evidence="3" type="ORF">ACFOD9_12470</name>
</gene>
<accession>A0ABV7IQY5</accession>
<keyword evidence="1" id="KW-0812">Transmembrane</keyword>
<feature type="transmembrane region" description="Helical" evidence="1">
    <location>
        <begin position="79"/>
        <end position="98"/>
    </location>
</feature>
<dbReference type="InterPro" id="IPR058581">
    <property type="entry name" value="TM_HPP"/>
</dbReference>
<evidence type="ECO:0000313" key="3">
    <source>
        <dbReference type="EMBL" id="MFC3175065.1"/>
    </source>
</evidence>
<keyword evidence="1" id="KW-0472">Membrane</keyword>
<dbReference type="PANTHER" id="PTHR33741">
    <property type="entry name" value="TRANSMEMBRANE PROTEIN DDB_G0269096-RELATED"/>
    <property type="match status" value="1"/>
</dbReference>